<dbReference type="AlphaFoldDB" id="A0A0P0Y4S8"/>
<gene>
    <name evidence="1" type="ordered locus">Os11g0637050</name>
    <name evidence="1" type="ORF">OSNPB_110637050</name>
</gene>
<dbReference type="InParanoid" id="A0A0P0Y4S8"/>
<keyword evidence="2" id="KW-1185">Reference proteome</keyword>
<accession>A0A0P0Y4S8</accession>
<dbReference type="Proteomes" id="UP000059680">
    <property type="component" value="Chromosome 11"/>
</dbReference>
<dbReference type="PaxDb" id="39947-A0A0P0Y4S8"/>
<organism evidence="1 2">
    <name type="scientific">Oryza sativa subsp. japonica</name>
    <name type="common">Rice</name>
    <dbReference type="NCBI Taxonomy" id="39947"/>
    <lineage>
        <taxon>Eukaryota</taxon>
        <taxon>Viridiplantae</taxon>
        <taxon>Streptophyta</taxon>
        <taxon>Embryophyta</taxon>
        <taxon>Tracheophyta</taxon>
        <taxon>Spermatophyta</taxon>
        <taxon>Magnoliopsida</taxon>
        <taxon>Liliopsida</taxon>
        <taxon>Poales</taxon>
        <taxon>Poaceae</taxon>
        <taxon>BOP clade</taxon>
        <taxon>Oryzoideae</taxon>
        <taxon>Oryzeae</taxon>
        <taxon>Oryzinae</taxon>
        <taxon>Oryza</taxon>
        <taxon>Oryza sativa</taxon>
    </lineage>
</organism>
<dbReference type="OMA" id="VATRMEH"/>
<proteinExistence type="predicted"/>
<reference evidence="1 2" key="3">
    <citation type="journal article" date="2013" name="Rice">
        <title>Improvement of the Oryza sativa Nipponbare reference genome using next generation sequence and optical map data.</title>
        <authorList>
            <person name="Kawahara Y."/>
            <person name="de la Bastide M."/>
            <person name="Hamilton J.P."/>
            <person name="Kanamori H."/>
            <person name="McCombie W.R."/>
            <person name="Ouyang S."/>
            <person name="Schwartz D.C."/>
            <person name="Tanaka T."/>
            <person name="Wu J."/>
            <person name="Zhou S."/>
            <person name="Childs K.L."/>
            <person name="Davidson R.M."/>
            <person name="Lin H."/>
            <person name="Quesada-Ocampo L."/>
            <person name="Vaillancourt B."/>
            <person name="Sakai H."/>
            <person name="Lee S.S."/>
            <person name="Kim J."/>
            <person name="Numa H."/>
            <person name="Itoh T."/>
            <person name="Buell C.R."/>
            <person name="Matsumoto T."/>
        </authorList>
    </citation>
    <scope>NUCLEOTIDE SEQUENCE [LARGE SCALE GENOMIC DNA]</scope>
    <source>
        <strain evidence="2">cv. Nipponbare</strain>
    </source>
</reference>
<reference evidence="2" key="1">
    <citation type="journal article" date="2005" name="Nature">
        <title>The map-based sequence of the rice genome.</title>
        <authorList>
            <consortium name="International rice genome sequencing project (IRGSP)"/>
            <person name="Matsumoto T."/>
            <person name="Wu J."/>
            <person name="Kanamori H."/>
            <person name="Katayose Y."/>
            <person name="Fujisawa M."/>
            <person name="Namiki N."/>
            <person name="Mizuno H."/>
            <person name="Yamamoto K."/>
            <person name="Antonio B.A."/>
            <person name="Baba T."/>
            <person name="Sakata K."/>
            <person name="Nagamura Y."/>
            <person name="Aoki H."/>
            <person name="Arikawa K."/>
            <person name="Arita K."/>
            <person name="Bito T."/>
            <person name="Chiden Y."/>
            <person name="Fujitsuka N."/>
            <person name="Fukunaka R."/>
            <person name="Hamada M."/>
            <person name="Harada C."/>
            <person name="Hayashi A."/>
            <person name="Hijishita S."/>
            <person name="Honda M."/>
            <person name="Hosokawa S."/>
            <person name="Ichikawa Y."/>
            <person name="Idonuma A."/>
            <person name="Iijima M."/>
            <person name="Ikeda M."/>
            <person name="Ikeno M."/>
            <person name="Ito K."/>
            <person name="Ito S."/>
            <person name="Ito T."/>
            <person name="Ito Y."/>
            <person name="Ito Y."/>
            <person name="Iwabuchi A."/>
            <person name="Kamiya K."/>
            <person name="Karasawa W."/>
            <person name="Kurita K."/>
            <person name="Katagiri S."/>
            <person name="Kikuta A."/>
            <person name="Kobayashi H."/>
            <person name="Kobayashi N."/>
            <person name="Machita K."/>
            <person name="Maehara T."/>
            <person name="Masukawa M."/>
            <person name="Mizubayashi T."/>
            <person name="Mukai Y."/>
            <person name="Nagasaki H."/>
            <person name="Nagata Y."/>
            <person name="Naito S."/>
            <person name="Nakashima M."/>
            <person name="Nakama Y."/>
            <person name="Nakamichi Y."/>
            <person name="Nakamura M."/>
            <person name="Meguro A."/>
            <person name="Negishi M."/>
            <person name="Ohta I."/>
            <person name="Ohta T."/>
            <person name="Okamoto M."/>
            <person name="Ono N."/>
            <person name="Saji S."/>
            <person name="Sakaguchi M."/>
            <person name="Sakai K."/>
            <person name="Shibata M."/>
            <person name="Shimokawa T."/>
            <person name="Song J."/>
            <person name="Takazaki Y."/>
            <person name="Terasawa K."/>
            <person name="Tsugane M."/>
            <person name="Tsuji K."/>
            <person name="Ueda S."/>
            <person name="Waki K."/>
            <person name="Yamagata H."/>
            <person name="Yamamoto M."/>
            <person name="Yamamoto S."/>
            <person name="Yamane H."/>
            <person name="Yoshiki S."/>
            <person name="Yoshihara R."/>
            <person name="Yukawa K."/>
            <person name="Zhong H."/>
            <person name="Yano M."/>
            <person name="Yuan Q."/>
            <person name="Ouyang S."/>
            <person name="Liu J."/>
            <person name="Jones K.M."/>
            <person name="Gansberger K."/>
            <person name="Moffat K."/>
            <person name="Hill J."/>
            <person name="Bera J."/>
            <person name="Fadrosh D."/>
            <person name="Jin S."/>
            <person name="Johri S."/>
            <person name="Kim M."/>
            <person name="Overton L."/>
            <person name="Reardon M."/>
            <person name="Tsitrin T."/>
            <person name="Vuong H."/>
            <person name="Weaver B."/>
            <person name="Ciecko A."/>
            <person name="Tallon L."/>
            <person name="Jackson J."/>
            <person name="Pai G."/>
            <person name="Aken S.V."/>
            <person name="Utterback T."/>
            <person name="Reidmuller S."/>
            <person name="Feldblyum T."/>
            <person name="Hsiao J."/>
            <person name="Zismann V."/>
            <person name="Iobst S."/>
            <person name="de Vazeille A.R."/>
            <person name="Buell C.R."/>
            <person name="Ying K."/>
            <person name="Li Y."/>
            <person name="Lu T."/>
            <person name="Huang Y."/>
            <person name="Zhao Q."/>
            <person name="Feng Q."/>
            <person name="Zhang L."/>
            <person name="Zhu J."/>
            <person name="Weng Q."/>
            <person name="Mu J."/>
            <person name="Lu Y."/>
            <person name="Fan D."/>
            <person name="Liu Y."/>
            <person name="Guan J."/>
            <person name="Zhang Y."/>
            <person name="Yu S."/>
            <person name="Liu X."/>
            <person name="Zhang Y."/>
            <person name="Hong G."/>
            <person name="Han B."/>
            <person name="Choisne N."/>
            <person name="Demange N."/>
            <person name="Orjeda G."/>
            <person name="Samain S."/>
            <person name="Cattolico L."/>
            <person name="Pelletier E."/>
            <person name="Couloux A."/>
            <person name="Segurens B."/>
            <person name="Wincker P."/>
            <person name="D'Hont A."/>
            <person name="Scarpelli C."/>
            <person name="Weissenbach J."/>
            <person name="Salanoubat M."/>
            <person name="Quetier F."/>
            <person name="Yu Y."/>
            <person name="Kim H.R."/>
            <person name="Rambo T."/>
            <person name="Currie J."/>
            <person name="Collura K."/>
            <person name="Luo M."/>
            <person name="Yang T."/>
            <person name="Ammiraju J.S.S."/>
            <person name="Engler F."/>
            <person name="Soderlund C."/>
            <person name="Wing R.A."/>
            <person name="Palmer L.E."/>
            <person name="de la Bastide M."/>
            <person name="Spiegel L."/>
            <person name="Nascimento L."/>
            <person name="Zutavern T."/>
            <person name="O'Shaughnessy A."/>
            <person name="Dike S."/>
            <person name="Dedhia N."/>
            <person name="Preston R."/>
            <person name="Balija V."/>
            <person name="McCombie W.R."/>
            <person name="Chow T."/>
            <person name="Chen H."/>
            <person name="Chung M."/>
            <person name="Chen C."/>
            <person name="Shaw J."/>
            <person name="Wu H."/>
            <person name="Hsiao K."/>
            <person name="Chao Y."/>
            <person name="Chu M."/>
            <person name="Cheng C."/>
            <person name="Hour A."/>
            <person name="Lee P."/>
            <person name="Lin S."/>
            <person name="Lin Y."/>
            <person name="Liou J."/>
            <person name="Liu S."/>
            <person name="Hsing Y."/>
            <person name="Raghuvanshi S."/>
            <person name="Mohanty A."/>
            <person name="Bharti A.K."/>
            <person name="Gaur A."/>
            <person name="Gupta V."/>
            <person name="Kumar D."/>
            <person name="Ravi V."/>
            <person name="Vij S."/>
            <person name="Kapur A."/>
            <person name="Khurana P."/>
            <person name="Khurana P."/>
            <person name="Khurana J.P."/>
            <person name="Tyagi A.K."/>
            <person name="Gaikwad K."/>
            <person name="Singh A."/>
            <person name="Dalal V."/>
            <person name="Srivastava S."/>
            <person name="Dixit A."/>
            <person name="Pal A.K."/>
            <person name="Ghazi I.A."/>
            <person name="Yadav M."/>
            <person name="Pandit A."/>
            <person name="Bhargava A."/>
            <person name="Sureshbabu K."/>
            <person name="Batra K."/>
            <person name="Sharma T.R."/>
            <person name="Mohapatra T."/>
            <person name="Singh N.K."/>
            <person name="Messing J."/>
            <person name="Nelson A.B."/>
            <person name="Fuks G."/>
            <person name="Kavchok S."/>
            <person name="Keizer G."/>
            <person name="Linton E."/>
            <person name="Llaca V."/>
            <person name="Song R."/>
            <person name="Tanyolac B."/>
            <person name="Young S."/>
            <person name="Ho-Il K."/>
            <person name="Hahn J.H."/>
            <person name="Sangsakoo G."/>
            <person name="Vanavichit A."/>
            <person name="de Mattos Luiz.A.T."/>
            <person name="Zimmer P.D."/>
            <person name="Malone G."/>
            <person name="Dellagostin O."/>
            <person name="de Oliveira A.C."/>
            <person name="Bevan M."/>
            <person name="Bancroft I."/>
            <person name="Minx P."/>
            <person name="Cordum H."/>
            <person name="Wilson R."/>
            <person name="Cheng Z."/>
            <person name="Jin W."/>
            <person name="Jiang J."/>
            <person name="Leong S.A."/>
            <person name="Iwama H."/>
            <person name="Gojobori T."/>
            <person name="Itoh T."/>
            <person name="Niimura Y."/>
            <person name="Fujii Y."/>
            <person name="Habara T."/>
            <person name="Sakai H."/>
            <person name="Sato Y."/>
            <person name="Wilson G."/>
            <person name="Kumar K."/>
            <person name="McCouch S."/>
            <person name="Juretic N."/>
            <person name="Hoen D."/>
            <person name="Wright S."/>
            <person name="Bruskiewich R."/>
            <person name="Bureau T."/>
            <person name="Miyao A."/>
            <person name="Hirochika H."/>
            <person name="Nishikawa T."/>
            <person name="Kadowaki K."/>
            <person name="Sugiura M."/>
            <person name="Burr B."/>
            <person name="Sasaki T."/>
        </authorList>
    </citation>
    <scope>NUCLEOTIDE SEQUENCE [LARGE SCALE GENOMIC DNA]</scope>
    <source>
        <strain evidence="2">cv. Nipponbare</strain>
    </source>
</reference>
<protein>
    <submittedName>
        <fullName evidence="1">Os11g0637050 protein</fullName>
    </submittedName>
</protein>
<sequence length="141" mass="14684">MVIPPATEMNVMLITPHVSRFTTMPRLAPCARSRSGNTSAVYAAVIGPSPAENAATNATTDATHAAALAADGGATRSVRASEVRVTAMPPVLASRSGRQPRRSEKSVATRMEHVLATPTATVAPRTEVFDAMPAFLNTTGL</sequence>
<dbReference type="FunCoup" id="A0A0P0Y4S8">
    <property type="interactions" value="331"/>
</dbReference>
<evidence type="ECO:0000313" key="1">
    <source>
        <dbReference type="EMBL" id="BAT14974.1"/>
    </source>
</evidence>
<name>A0A0P0Y4S8_ORYSJ</name>
<reference evidence="1 2" key="2">
    <citation type="journal article" date="2013" name="Plant Cell Physiol.">
        <title>Rice Annotation Project Database (RAP-DB): an integrative and interactive database for rice genomics.</title>
        <authorList>
            <person name="Sakai H."/>
            <person name="Lee S.S."/>
            <person name="Tanaka T."/>
            <person name="Numa H."/>
            <person name="Kim J."/>
            <person name="Kawahara Y."/>
            <person name="Wakimoto H."/>
            <person name="Yang C.C."/>
            <person name="Iwamoto M."/>
            <person name="Abe T."/>
            <person name="Yamada Y."/>
            <person name="Muto A."/>
            <person name="Inokuchi H."/>
            <person name="Ikemura T."/>
            <person name="Matsumoto T."/>
            <person name="Sasaki T."/>
            <person name="Itoh T."/>
        </authorList>
    </citation>
    <scope>NUCLEOTIDE SEQUENCE [LARGE SCALE GENOMIC DNA]</scope>
    <source>
        <strain evidence="2">cv. Nipponbare</strain>
    </source>
</reference>
<dbReference type="EMBL" id="AP014967">
    <property type="protein sequence ID" value="BAT14974.1"/>
    <property type="molecule type" value="Genomic_DNA"/>
</dbReference>
<evidence type="ECO:0000313" key="2">
    <source>
        <dbReference type="Proteomes" id="UP000059680"/>
    </source>
</evidence>
<dbReference type="Gramene" id="Os11t0637050-00">
    <property type="protein sequence ID" value="Os11t0637050-00"/>
    <property type="gene ID" value="Os11g0637050"/>
</dbReference>